<dbReference type="Gene3D" id="3.60.21.10">
    <property type="match status" value="1"/>
</dbReference>
<evidence type="ECO:0000313" key="2">
    <source>
        <dbReference type="EMBL" id="GHO46287.1"/>
    </source>
</evidence>
<proteinExistence type="predicted"/>
<dbReference type="EMBL" id="BNJF01000002">
    <property type="protein sequence ID" value="GHO46287.1"/>
    <property type="molecule type" value="Genomic_DNA"/>
</dbReference>
<name>A0A8J3MRN5_9CHLR</name>
<dbReference type="InterPro" id="IPR004843">
    <property type="entry name" value="Calcineurin-like_PHP"/>
</dbReference>
<evidence type="ECO:0000313" key="3">
    <source>
        <dbReference type="Proteomes" id="UP000612362"/>
    </source>
</evidence>
<accession>A0A8J3MRN5</accession>
<dbReference type="GO" id="GO:0008803">
    <property type="term" value="F:bis(5'-nucleosyl)-tetraphosphatase (symmetrical) activity"/>
    <property type="evidence" value="ECO:0007669"/>
    <property type="project" value="TreeGrafter"/>
</dbReference>
<evidence type="ECO:0000259" key="1">
    <source>
        <dbReference type="Pfam" id="PF00149"/>
    </source>
</evidence>
<dbReference type="GO" id="GO:0110154">
    <property type="term" value="P:RNA decapping"/>
    <property type="evidence" value="ECO:0007669"/>
    <property type="project" value="TreeGrafter"/>
</dbReference>
<dbReference type="InterPro" id="IPR029052">
    <property type="entry name" value="Metallo-depent_PP-like"/>
</dbReference>
<dbReference type="AlphaFoldDB" id="A0A8J3MRN5"/>
<dbReference type="InterPro" id="IPR006186">
    <property type="entry name" value="Ser/Thr-sp_prot-phosphatase"/>
</dbReference>
<dbReference type="PRINTS" id="PR00114">
    <property type="entry name" value="STPHPHTASE"/>
</dbReference>
<comment type="caution">
    <text evidence="2">The sequence shown here is derived from an EMBL/GenBank/DDBJ whole genome shotgun (WGS) entry which is preliminary data.</text>
</comment>
<dbReference type="InterPro" id="IPR050126">
    <property type="entry name" value="Ap4A_hydrolase"/>
</dbReference>
<feature type="domain" description="Calcineurin-like phosphoesterase" evidence="1">
    <location>
        <begin position="27"/>
        <end position="124"/>
    </location>
</feature>
<dbReference type="Proteomes" id="UP000612362">
    <property type="component" value="Unassembled WGS sequence"/>
</dbReference>
<dbReference type="GO" id="GO:0016791">
    <property type="term" value="F:phosphatase activity"/>
    <property type="evidence" value="ECO:0007669"/>
    <property type="project" value="TreeGrafter"/>
</dbReference>
<gene>
    <name evidence="2" type="ORF">KSX_44500</name>
</gene>
<dbReference type="PANTHER" id="PTHR42850:SF4">
    <property type="entry name" value="ZINC-DEPENDENT ENDOPOLYPHOSPHATASE"/>
    <property type="match status" value="1"/>
</dbReference>
<sequence>MEIEQVILPPPVMVENAPPSRQGMTYAIGDIHGEVTLLRRLFEILPLREEDTLVFLGDCLNRGEDSVGTIYALRDLKQQHPACIFLRGNHEDKWLECWDGARFTHAPKSKSARRLWRHYQGKIPFAVGDWLEETRIDYEDKYAYYAHAGALPGHPYASTSDKEKMWGVEGFLESEYDWGKPIVCGHWGLIDPLIKPNLICVDTRACRGGMLTAIRLPDRKLFQVQHTYNTSHKHKHQKARMKQVK</sequence>
<dbReference type="SUPFAM" id="SSF56300">
    <property type="entry name" value="Metallo-dependent phosphatases"/>
    <property type="match status" value="1"/>
</dbReference>
<dbReference type="Pfam" id="PF00149">
    <property type="entry name" value="Metallophos"/>
    <property type="match status" value="1"/>
</dbReference>
<dbReference type="PANTHER" id="PTHR42850">
    <property type="entry name" value="METALLOPHOSPHOESTERASE"/>
    <property type="match status" value="1"/>
</dbReference>
<keyword evidence="3" id="KW-1185">Reference proteome</keyword>
<organism evidence="2 3">
    <name type="scientific">Ktedonospora formicarum</name>
    <dbReference type="NCBI Taxonomy" id="2778364"/>
    <lineage>
        <taxon>Bacteria</taxon>
        <taxon>Bacillati</taxon>
        <taxon>Chloroflexota</taxon>
        <taxon>Ktedonobacteria</taxon>
        <taxon>Ktedonobacterales</taxon>
        <taxon>Ktedonobacteraceae</taxon>
        <taxon>Ktedonospora</taxon>
    </lineage>
</organism>
<reference evidence="2" key="1">
    <citation type="submission" date="2020-10" db="EMBL/GenBank/DDBJ databases">
        <title>Taxonomic study of unclassified bacteria belonging to the class Ktedonobacteria.</title>
        <authorList>
            <person name="Yabe S."/>
            <person name="Wang C.M."/>
            <person name="Zheng Y."/>
            <person name="Sakai Y."/>
            <person name="Cavaletti L."/>
            <person name="Monciardini P."/>
            <person name="Donadio S."/>
        </authorList>
    </citation>
    <scope>NUCLEOTIDE SEQUENCE</scope>
    <source>
        <strain evidence="2">SOSP1-1</strain>
    </source>
</reference>
<protein>
    <submittedName>
        <fullName evidence="2">Serine/threonine protein phosphatase</fullName>
    </submittedName>
</protein>
<dbReference type="GO" id="GO:0005737">
    <property type="term" value="C:cytoplasm"/>
    <property type="evidence" value="ECO:0007669"/>
    <property type="project" value="TreeGrafter"/>
</dbReference>